<comment type="caution">
    <text evidence="3">The sequence shown here is derived from an EMBL/GenBank/DDBJ whole genome shotgun (WGS) entry which is preliminary data.</text>
</comment>
<name>A0A6B2KLY9_9NEIS</name>
<feature type="signal peptide" evidence="1">
    <location>
        <begin position="1"/>
        <end position="22"/>
    </location>
</feature>
<evidence type="ECO:0000313" key="4">
    <source>
        <dbReference type="Proteomes" id="UP000482578"/>
    </source>
</evidence>
<dbReference type="PROSITE" id="PS50990">
    <property type="entry name" value="PEPTIDASE_C39"/>
    <property type="match status" value="1"/>
</dbReference>
<dbReference type="Gene3D" id="3.90.70.10">
    <property type="entry name" value="Cysteine proteinases"/>
    <property type="match status" value="1"/>
</dbReference>
<organism evidence="3 4">
    <name type="scientific">Crenobacter caeni</name>
    <dbReference type="NCBI Taxonomy" id="2705474"/>
    <lineage>
        <taxon>Bacteria</taxon>
        <taxon>Pseudomonadati</taxon>
        <taxon>Pseudomonadota</taxon>
        <taxon>Betaproteobacteria</taxon>
        <taxon>Neisseriales</taxon>
        <taxon>Neisseriaceae</taxon>
        <taxon>Crenobacter</taxon>
    </lineage>
</organism>
<gene>
    <name evidence="3" type="ORF">GZH52_00190</name>
</gene>
<sequence>MRAILQGSLLLCSMCCAVPAWSGSLVATLPGVGAVGVGVQSIKERVFRNTVRQRYDFSCGSAALATLLTYHYAEPTTEEQTFKAMFADGDQERIMQVGFSMADMKRYLSSRGFEANGYRVPFYKLAELGVPAIVLLNHQGYRHFVVVKGMSTDRVLVGDPALGTRALPRKEFEKMWSGVLFVILNRKQQGQASFNQPAEWHLREPAPLAVARSSPIADLYVLLPRSGDF</sequence>
<dbReference type="InterPro" id="IPR005074">
    <property type="entry name" value="Peptidase_C39"/>
</dbReference>
<protein>
    <submittedName>
        <fullName evidence="3">C39 family peptidase</fullName>
    </submittedName>
</protein>
<dbReference type="Proteomes" id="UP000482578">
    <property type="component" value="Unassembled WGS sequence"/>
</dbReference>
<reference evidence="3 4" key="1">
    <citation type="submission" date="2020-02" db="EMBL/GenBank/DDBJ databases">
        <authorList>
            <person name="Yang Z."/>
        </authorList>
    </citation>
    <scope>NUCLEOTIDE SEQUENCE [LARGE SCALE GENOMIC DNA]</scope>
    <source>
        <strain evidence="3 4">HX-7-9</strain>
    </source>
</reference>
<accession>A0A6B2KLY9</accession>
<evidence type="ECO:0000259" key="2">
    <source>
        <dbReference type="PROSITE" id="PS50990"/>
    </source>
</evidence>
<feature type="chain" id="PRO_5025672035" evidence="1">
    <location>
        <begin position="23"/>
        <end position="229"/>
    </location>
</feature>
<dbReference type="Pfam" id="PF03412">
    <property type="entry name" value="Peptidase_C39"/>
    <property type="match status" value="1"/>
</dbReference>
<dbReference type="GO" id="GO:0008233">
    <property type="term" value="F:peptidase activity"/>
    <property type="evidence" value="ECO:0007669"/>
    <property type="project" value="InterPro"/>
</dbReference>
<keyword evidence="1" id="KW-0732">Signal</keyword>
<keyword evidence="4" id="KW-1185">Reference proteome</keyword>
<feature type="domain" description="Peptidase C39" evidence="2">
    <location>
        <begin position="53"/>
        <end position="183"/>
    </location>
</feature>
<proteinExistence type="predicted"/>
<evidence type="ECO:0000256" key="1">
    <source>
        <dbReference type="SAM" id="SignalP"/>
    </source>
</evidence>
<dbReference type="GO" id="GO:0016020">
    <property type="term" value="C:membrane"/>
    <property type="evidence" value="ECO:0007669"/>
    <property type="project" value="InterPro"/>
</dbReference>
<dbReference type="GO" id="GO:0005524">
    <property type="term" value="F:ATP binding"/>
    <property type="evidence" value="ECO:0007669"/>
    <property type="project" value="InterPro"/>
</dbReference>
<dbReference type="EMBL" id="JAAGAA010000001">
    <property type="protein sequence ID" value="NDV11225.1"/>
    <property type="molecule type" value="Genomic_DNA"/>
</dbReference>
<evidence type="ECO:0000313" key="3">
    <source>
        <dbReference type="EMBL" id="NDV11225.1"/>
    </source>
</evidence>
<dbReference type="CDD" id="cd02423">
    <property type="entry name" value="Peptidase_C39G"/>
    <property type="match status" value="1"/>
</dbReference>
<dbReference type="GO" id="GO:0006508">
    <property type="term" value="P:proteolysis"/>
    <property type="evidence" value="ECO:0007669"/>
    <property type="project" value="InterPro"/>
</dbReference>
<dbReference type="AlphaFoldDB" id="A0A6B2KLY9"/>